<dbReference type="AlphaFoldDB" id="A0A177JXN7"/>
<dbReference type="PROSITE" id="PS50005">
    <property type="entry name" value="TPR"/>
    <property type="match status" value="1"/>
</dbReference>
<evidence type="ECO:0000313" key="3">
    <source>
        <dbReference type="Proteomes" id="UP000077262"/>
    </source>
</evidence>
<gene>
    <name evidence="2" type="ORF">AX777_04260</name>
</gene>
<keyword evidence="1" id="KW-0802">TPR repeat</keyword>
<protein>
    <submittedName>
        <fullName evidence="2">Uncharacterized protein</fullName>
    </submittedName>
</protein>
<accession>A0A177JXN7</accession>
<dbReference type="PANTHER" id="PTHR45588:SF1">
    <property type="entry name" value="WW DOMAIN-CONTAINING PROTEIN"/>
    <property type="match status" value="1"/>
</dbReference>
<dbReference type="Pfam" id="PF14559">
    <property type="entry name" value="TPR_19"/>
    <property type="match status" value="1"/>
</dbReference>
<dbReference type="SUPFAM" id="SSF48452">
    <property type="entry name" value="TPR-like"/>
    <property type="match status" value="1"/>
</dbReference>
<dbReference type="PANTHER" id="PTHR45588">
    <property type="entry name" value="TPR DOMAIN-CONTAINING PROTEIN"/>
    <property type="match status" value="1"/>
</dbReference>
<evidence type="ECO:0000256" key="1">
    <source>
        <dbReference type="PROSITE-ProRule" id="PRU00339"/>
    </source>
</evidence>
<dbReference type="SMART" id="SM00028">
    <property type="entry name" value="TPR"/>
    <property type="match status" value="3"/>
</dbReference>
<organism evidence="2 3">
    <name type="scientific">Sphingobium yanoikuyae</name>
    <name type="common">Sphingomonas yanoikuyae</name>
    <dbReference type="NCBI Taxonomy" id="13690"/>
    <lineage>
        <taxon>Bacteria</taxon>
        <taxon>Pseudomonadati</taxon>
        <taxon>Pseudomonadota</taxon>
        <taxon>Alphaproteobacteria</taxon>
        <taxon>Sphingomonadales</taxon>
        <taxon>Sphingomonadaceae</taxon>
        <taxon>Sphingobium</taxon>
    </lineage>
</organism>
<dbReference type="Gene3D" id="1.25.40.10">
    <property type="entry name" value="Tetratricopeptide repeat domain"/>
    <property type="match status" value="1"/>
</dbReference>
<dbReference type="EMBL" id="LSTR01000022">
    <property type="protein sequence ID" value="OAH45853.1"/>
    <property type="molecule type" value="Genomic_DNA"/>
</dbReference>
<dbReference type="InterPro" id="IPR011990">
    <property type="entry name" value="TPR-like_helical_dom_sf"/>
</dbReference>
<dbReference type="InterPro" id="IPR019734">
    <property type="entry name" value="TPR_rpt"/>
</dbReference>
<feature type="repeat" description="TPR" evidence="1">
    <location>
        <begin position="527"/>
        <end position="560"/>
    </location>
</feature>
<reference evidence="2 3" key="1">
    <citation type="submission" date="2016-02" db="EMBL/GenBank/DDBJ databases">
        <authorList>
            <person name="Wen L."/>
            <person name="He K."/>
            <person name="Yang H."/>
        </authorList>
    </citation>
    <scope>NUCLEOTIDE SEQUENCE [LARGE SCALE GENOMIC DNA]</scope>
    <source>
        <strain evidence="2 3">CD09_2</strain>
    </source>
</reference>
<name>A0A177JXN7_SPHYA</name>
<evidence type="ECO:0000313" key="2">
    <source>
        <dbReference type="EMBL" id="OAH45853.1"/>
    </source>
</evidence>
<comment type="caution">
    <text evidence="2">The sequence shown here is derived from an EMBL/GenBank/DDBJ whole genome shotgun (WGS) entry which is preliminary data.</text>
</comment>
<sequence length="603" mass="64852">MSHRMAGFWGRAGRMADWIRAATVLSIGLSLTPISIEPAFSPATLAALDPVRLARSLCSGPGVGSALARELLIAAAAAQPIADAPPIPLFDDLTHSRFPLTTANPQARRYFSQGLLLMYGFNHAGAVRSFRMAQRLDPACALCWWGEAVALGPNINAPMDAGDRDAALAAMDRAMTLRDRASPMERGLIEAAALRYARDPDADRAALDGAYADAMLALAARFPADDDVALLAAEAAMDTSPWNYWEADRKTPIGRAGAAIRLVETVQARNPAHVQAAHLMIHLLEASDAKRAEAAADRLSADGAPSAAHLVHMPSHIYQVVGRYRDSIRVNIAAARADEAFIRATDDHSLVRYGYYPHNVHFIVASAQMAGDMDGAMREARRLRVILDPATSAAIAWIQAIDAAPYLAMAQFAAPADILALPAPDPRLPYAIAMRHYARAVARAQLRDQRGFDAEVAAMSTIARSDALAPMIAQAVPAPDLIALATAVARGRLATAQHRYAQAADHYRAAIALERRIPYQEPAYWYYPVHQSLGAALFLAGRPDEASAAFRQALIQAPNNGWALYGLARAETAQGHEAEAAAARKALISAWSGDPDWLQMERL</sequence>
<proteinExistence type="predicted"/>
<dbReference type="Proteomes" id="UP000077262">
    <property type="component" value="Unassembled WGS sequence"/>
</dbReference>